<evidence type="ECO:0000256" key="4">
    <source>
        <dbReference type="ARBA" id="ARBA00011233"/>
    </source>
</evidence>
<dbReference type="GO" id="GO:0046872">
    <property type="term" value="F:metal ion binding"/>
    <property type="evidence" value="ECO:0007669"/>
    <property type="project" value="UniProtKB-KW"/>
</dbReference>
<accession>A0A2N3YGG3</accession>
<comment type="catalytic activity">
    <reaction evidence="1">
        <text>4-hydroxy-4-methyl-2-oxoglutarate = 2 pyruvate</text>
        <dbReference type="Rhea" id="RHEA:22748"/>
        <dbReference type="ChEBI" id="CHEBI:15361"/>
        <dbReference type="ChEBI" id="CHEBI:58276"/>
        <dbReference type="EC" id="4.1.3.17"/>
    </reaction>
</comment>
<organism evidence="14 15">
    <name type="scientific">Phycicoccus duodecadis</name>
    <dbReference type="NCBI Taxonomy" id="173053"/>
    <lineage>
        <taxon>Bacteria</taxon>
        <taxon>Bacillati</taxon>
        <taxon>Actinomycetota</taxon>
        <taxon>Actinomycetes</taxon>
        <taxon>Micrococcales</taxon>
        <taxon>Intrasporangiaceae</taxon>
        <taxon>Phycicoccus</taxon>
    </lineage>
</organism>
<feature type="binding site" evidence="13">
    <location>
        <begin position="101"/>
        <end position="104"/>
    </location>
    <ligand>
        <name>substrate</name>
    </ligand>
</feature>
<feature type="binding site" evidence="13">
    <location>
        <position position="123"/>
    </location>
    <ligand>
        <name>substrate</name>
    </ligand>
</feature>
<evidence type="ECO:0000256" key="3">
    <source>
        <dbReference type="ARBA" id="ARBA00008621"/>
    </source>
</evidence>
<dbReference type="PANTHER" id="PTHR33254:SF4">
    <property type="entry name" value="4-HYDROXY-4-METHYL-2-OXOGLUTARATE ALDOLASE 3-RELATED"/>
    <property type="match status" value="1"/>
</dbReference>
<dbReference type="PANTHER" id="PTHR33254">
    <property type="entry name" value="4-HYDROXY-4-METHYL-2-OXOGLUTARATE ALDOLASE 3-RELATED"/>
    <property type="match status" value="1"/>
</dbReference>
<dbReference type="OrthoDB" id="943692at2"/>
<comment type="caution">
    <text evidence="14">The sequence shown here is derived from an EMBL/GenBank/DDBJ whole genome shotgun (WGS) entry which is preliminary data.</text>
</comment>
<dbReference type="CDD" id="cd16841">
    <property type="entry name" value="RraA_family"/>
    <property type="match status" value="1"/>
</dbReference>
<dbReference type="SUPFAM" id="SSF89562">
    <property type="entry name" value="RraA-like"/>
    <property type="match status" value="1"/>
</dbReference>
<dbReference type="RefSeq" id="WP_101394588.1">
    <property type="nucleotide sequence ID" value="NZ_PJNE01000001.1"/>
</dbReference>
<dbReference type="GO" id="GO:0008948">
    <property type="term" value="F:oxaloacetate decarboxylase activity"/>
    <property type="evidence" value="ECO:0007669"/>
    <property type="project" value="UniProtKB-EC"/>
</dbReference>
<evidence type="ECO:0000256" key="11">
    <source>
        <dbReference type="ARBA" id="ARBA00032305"/>
    </source>
</evidence>
<sequence length="241" mass="24291">MSRWHPQAWTVETQVERPDPALVAALAQLPTTQIADGGGPIAVVGPGIAPMVAATEICGPAVTLWTAPGDILFILKSPDVVQDGDVLVVDAGGRLDAAVIGDVIGGRLQARGCVGMVVDGAVRDVEGLEELGLPVHARGAHPATGSNTGPGALNVPVQLGGVAVHPGDVVRADRSGVVVVRRGGLAEVLERAGVVARREEQWQAAFAAGAGMDEVLGIDALIAEKASAAGATGGAEVEERA</sequence>
<comment type="cofactor">
    <cofactor evidence="13">
        <name>Mg(2+)</name>
        <dbReference type="ChEBI" id="CHEBI:18420"/>
    </cofactor>
</comment>
<evidence type="ECO:0000313" key="14">
    <source>
        <dbReference type="EMBL" id="PKW25942.1"/>
    </source>
</evidence>
<dbReference type="Gene3D" id="3.50.30.40">
    <property type="entry name" value="Ribonuclease E inhibitor RraA/RraA-like"/>
    <property type="match status" value="1"/>
</dbReference>
<comment type="subunit">
    <text evidence="4">Homotrimer.</text>
</comment>
<dbReference type="EC" id="4.1.1.112" evidence="6"/>
<dbReference type="EC" id="4.1.3.17" evidence="5"/>
<evidence type="ECO:0000256" key="1">
    <source>
        <dbReference type="ARBA" id="ARBA00001342"/>
    </source>
</evidence>
<dbReference type="AlphaFoldDB" id="A0A2N3YGG3"/>
<name>A0A2N3YGG3_9MICO</name>
<evidence type="ECO:0000313" key="15">
    <source>
        <dbReference type="Proteomes" id="UP000233781"/>
    </source>
</evidence>
<feature type="binding site" evidence="13">
    <location>
        <position position="124"/>
    </location>
    <ligand>
        <name>Mg(2+)</name>
        <dbReference type="ChEBI" id="CHEBI:18420"/>
    </ligand>
</feature>
<reference evidence="14 15" key="1">
    <citation type="submission" date="2017-12" db="EMBL/GenBank/DDBJ databases">
        <title>Sequencing the genomes of 1000 Actinobacteria strains.</title>
        <authorList>
            <person name="Klenk H.-P."/>
        </authorList>
    </citation>
    <scope>NUCLEOTIDE SEQUENCE [LARGE SCALE GENOMIC DNA]</scope>
    <source>
        <strain evidence="14 15">DSM 12806</strain>
    </source>
</reference>
<dbReference type="InterPro" id="IPR005493">
    <property type="entry name" value="RraA/RraA-like"/>
</dbReference>
<evidence type="ECO:0000256" key="8">
    <source>
        <dbReference type="ARBA" id="ARBA00025046"/>
    </source>
</evidence>
<evidence type="ECO:0000256" key="7">
    <source>
        <dbReference type="ARBA" id="ARBA00016549"/>
    </source>
</evidence>
<comment type="function">
    <text evidence="8">Catalyzes the aldol cleavage of 4-hydroxy-4-methyl-2-oxoglutarate (HMG) into 2 molecules of pyruvate. Also contains a secondary oxaloacetate (OAA) decarboxylase activity due to the common pyruvate enolate transition state formed following C-C bond cleavage in the retro-aldol and decarboxylation reactions.</text>
</comment>
<evidence type="ECO:0000256" key="13">
    <source>
        <dbReference type="PIRSR" id="PIRSR605493-1"/>
    </source>
</evidence>
<dbReference type="InterPro" id="IPR036704">
    <property type="entry name" value="RraA/RraA-like_sf"/>
</dbReference>
<comment type="catalytic activity">
    <reaction evidence="12">
        <text>oxaloacetate + H(+) = pyruvate + CO2</text>
        <dbReference type="Rhea" id="RHEA:15641"/>
        <dbReference type="ChEBI" id="CHEBI:15361"/>
        <dbReference type="ChEBI" id="CHEBI:15378"/>
        <dbReference type="ChEBI" id="CHEBI:16452"/>
        <dbReference type="ChEBI" id="CHEBI:16526"/>
        <dbReference type="EC" id="4.1.1.112"/>
    </reaction>
</comment>
<evidence type="ECO:0000256" key="12">
    <source>
        <dbReference type="ARBA" id="ARBA00047973"/>
    </source>
</evidence>
<comment type="similarity">
    <text evidence="3">Belongs to the class II aldolase/RraA-like family.</text>
</comment>
<keyword evidence="13" id="KW-0460">Magnesium</keyword>
<evidence type="ECO:0000256" key="10">
    <source>
        <dbReference type="ARBA" id="ARBA00030169"/>
    </source>
</evidence>
<proteinExistence type="inferred from homology"/>
<evidence type="ECO:0000256" key="6">
    <source>
        <dbReference type="ARBA" id="ARBA00012947"/>
    </source>
</evidence>
<dbReference type="GO" id="GO:0047443">
    <property type="term" value="F:4-hydroxy-4-methyl-2-oxoglutarate aldolase activity"/>
    <property type="evidence" value="ECO:0007669"/>
    <property type="project" value="UniProtKB-EC"/>
</dbReference>
<gene>
    <name evidence="14" type="ORF">ATL31_0746</name>
</gene>
<comment type="cofactor">
    <cofactor evidence="2">
        <name>a divalent metal cation</name>
        <dbReference type="ChEBI" id="CHEBI:60240"/>
    </cofactor>
</comment>
<dbReference type="EMBL" id="PJNE01000001">
    <property type="protein sequence ID" value="PKW25942.1"/>
    <property type="molecule type" value="Genomic_DNA"/>
</dbReference>
<evidence type="ECO:0000256" key="9">
    <source>
        <dbReference type="ARBA" id="ARBA00029596"/>
    </source>
</evidence>
<keyword evidence="15" id="KW-1185">Reference proteome</keyword>
<evidence type="ECO:0000256" key="2">
    <source>
        <dbReference type="ARBA" id="ARBA00001968"/>
    </source>
</evidence>
<dbReference type="Proteomes" id="UP000233781">
    <property type="component" value="Unassembled WGS sequence"/>
</dbReference>
<dbReference type="Pfam" id="PF03737">
    <property type="entry name" value="RraA-like"/>
    <property type="match status" value="1"/>
</dbReference>
<evidence type="ECO:0000256" key="5">
    <source>
        <dbReference type="ARBA" id="ARBA00012213"/>
    </source>
</evidence>
<keyword evidence="13" id="KW-0479">Metal-binding</keyword>
<protein>
    <recommendedName>
        <fullName evidence="7">Putative 4-hydroxy-4-methyl-2-oxoglutarate aldolase</fullName>
        <ecNumber evidence="6">4.1.1.112</ecNumber>
        <ecNumber evidence="5">4.1.3.17</ecNumber>
    </recommendedName>
    <alternativeName>
        <fullName evidence="11">Oxaloacetate decarboxylase</fullName>
    </alternativeName>
    <alternativeName>
        <fullName evidence="9">Regulator of ribonuclease activity homolog</fullName>
    </alternativeName>
    <alternativeName>
        <fullName evidence="10">RraA-like protein</fullName>
    </alternativeName>
</protein>